<organism evidence="2 3">
    <name type="scientific">Dendrothele bispora (strain CBS 962.96)</name>
    <dbReference type="NCBI Taxonomy" id="1314807"/>
    <lineage>
        <taxon>Eukaryota</taxon>
        <taxon>Fungi</taxon>
        <taxon>Dikarya</taxon>
        <taxon>Basidiomycota</taxon>
        <taxon>Agaricomycotina</taxon>
        <taxon>Agaricomycetes</taxon>
        <taxon>Agaricomycetidae</taxon>
        <taxon>Agaricales</taxon>
        <taxon>Agaricales incertae sedis</taxon>
        <taxon>Dendrothele</taxon>
    </lineage>
</organism>
<feature type="region of interest" description="Disordered" evidence="1">
    <location>
        <begin position="500"/>
        <end position="561"/>
    </location>
</feature>
<reference evidence="2 3" key="1">
    <citation type="journal article" date="2019" name="Nat. Ecol. Evol.">
        <title>Megaphylogeny resolves global patterns of mushroom evolution.</title>
        <authorList>
            <person name="Varga T."/>
            <person name="Krizsan K."/>
            <person name="Foldi C."/>
            <person name="Dima B."/>
            <person name="Sanchez-Garcia M."/>
            <person name="Sanchez-Ramirez S."/>
            <person name="Szollosi G.J."/>
            <person name="Szarkandi J.G."/>
            <person name="Papp V."/>
            <person name="Albert L."/>
            <person name="Andreopoulos W."/>
            <person name="Angelini C."/>
            <person name="Antonin V."/>
            <person name="Barry K.W."/>
            <person name="Bougher N.L."/>
            <person name="Buchanan P."/>
            <person name="Buyck B."/>
            <person name="Bense V."/>
            <person name="Catcheside P."/>
            <person name="Chovatia M."/>
            <person name="Cooper J."/>
            <person name="Damon W."/>
            <person name="Desjardin D."/>
            <person name="Finy P."/>
            <person name="Geml J."/>
            <person name="Haridas S."/>
            <person name="Hughes K."/>
            <person name="Justo A."/>
            <person name="Karasinski D."/>
            <person name="Kautmanova I."/>
            <person name="Kiss B."/>
            <person name="Kocsube S."/>
            <person name="Kotiranta H."/>
            <person name="LaButti K.M."/>
            <person name="Lechner B.E."/>
            <person name="Liimatainen K."/>
            <person name="Lipzen A."/>
            <person name="Lukacs Z."/>
            <person name="Mihaltcheva S."/>
            <person name="Morgado L.N."/>
            <person name="Niskanen T."/>
            <person name="Noordeloos M.E."/>
            <person name="Ohm R.A."/>
            <person name="Ortiz-Santana B."/>
            <person name="Ovrebo C."/>
            <person name="Racz N."/>
            <person name="Riley R."/>
            <person name="Savchenko A."/>
            <person name="Shiryaev A."/>
            <person name="Soop K."/>
            <person name="Spirin V."/>
            <person name="Szebenyi C."/>
            <person name="Tomsovsky M."/>
            <person name="Tulloss R.E."/>
            <person name="Uehling J."/>
            <person name="Grigoriev I.V."/>
            <person name="Vagvolgyi C."/>
            <person name="Papp T."/>
            <person name="Martin F.M."/>
            <person name="Miettinen O."/>
            <person name="Hibbett D.S."/>
            <person name="Nagy L.G."/>
        </authorList>
    </citation>
    <scope>NUCLEOTIDE SEQUENCE [LARGE SCALE GENOMIC DNA]</scope>
    <source>
        <strain evidence="2 3">CBS 962.96</strain>
    </source>
</reference>
<protein>
    <submittedName>
        <fullName evidence="2">Uncharacterized protein</fullName>
    </submittedName>
</protein>
<dbReference type="OrthoDB" id="3054036at2759"/>
<feature type="compositionally biased region" description="Basic residues" evidence="1">
    <location>
        <begin position="689"/>
        <end position="707"/>
    </location>
</feature>
<name>A0A4S8KKR8_DENBC</name>
<sequence length="753" mass="82419">MGRRGRPRKYFSEEEKKQAHKQVCAKYYATHGKVSRQKKREATTSIVIGESLRDGDLENQSTDPEKLPQSTTLSQDQSGPMDLSPLPSTPPSPASTSIPSSSSPPPSVVTLKSNRTKRRKGKSRASYPQAVTTPFQSKTPPRNLPHAYESPLPPSSPPPSSPTLYHQKFLHSSRNHLQILKQSRKISKKKFALTVPKERRRLILVPSDSEQEDNTLPEVSSMGRTWTTESQKKFLQSKVAEFVQAQLHDTLESDFRPKLWTEWFKSYEEVGQPEETATVEEKSDYAQHVVSRKKQLDSWFNNDATSRKKKGVVSDKIVAKIIKSSKAKGSGSRALTNIQKFSTEHYSTLVKPLVDQKLATLSANAPGGKLPKGSHIPIITQTTKEVWDSLDDDSKEKILQESQGKEDNKPLNSDGPKIIRDFPKYLSKIGNELKGTTNWAVSVLVGGWDDEQKQILTHAFHVGENELGLPFCAANPLYQEQVLDPFSDFIANYVKAERLRNPNAHPPVGPPRNGTTSRSPSSASPNSSPPQPTSSSVSPLTSGPGGFIPDPTPASIPTIMTDNNFPLDPSLGTLIPMTTSVPKTTPISASIVTTPTRIPARIPVTTPIIANTPGNLPTYPSIATPGLTTPVSATTVPSPVDYSLFPHNLGPNQPIEEAFVSHVNTLNLGMGSEEIDALEGGGKTAPAKSRGRGGKKKTVAPRPGQKKKVQDDAPKKIAAGKVIKKQATGKENRDPNVRRESTRIRNLPQRFTI</sequence>
<dbReference type="EMBL" id="ML181134">
    <property type="protein sequence ID" value="THU76146.1"/>
    <property type="molecule type" value="Genomic_DNA"/>
</dbReference>
<dbReference type="Proteomes" id="UP000297245">
    <property type="component" value="Unassembled WGS sequence"/>
</dbReference>
<feature type="region of interest" description="Disordered" evidence="1">
    <location>
        <begin position="676"/>
        <end position="753"/>
    </location>
</feature>
<evidence type="ECO:0000313" key="2">
    <source>
        <dbReference type="EMBL" id="THU76146.1"/>
    </source>
</evidence>
<feature type="compositionally biased region" description="Basic residues" evidence="1">
    <location>
        <begin position="114"/>
        <end position="123"/>
    </location>
</feature>
<evidence type="ECO:0000256" key="1">
    <source>
        <dbReference type="SAM" id="MobiDB-lite"/>
    </source>
</evidence>
<gene>
    <name evidence="2" type="ORF">K435DRAFT_879632</name>
</gene>
<keyword evidence="3" id="KW-1185">Reference proteome</keyword>
<feature type="compositionally biased region" description="Polar residues" evidence="1">
    <location>
        <begin position="129"/>
        <end position="140"/>
    </location>
</feature>
<feature type="region of interest" description="Disordered" evidence="1">
    <location>
        <begin position="1"/>
        <end position="164"/>
    </location>
</feature>
<feature type="compositionally biased region" description="Low complexity" evidence="1">
    <location>
        <begin position="533"/>
        <end position="542"/>
    </location>
</feature>
<proteinExistence type="predicted"/>
<accession>A0A4S8KKR8</accession>
<feature type="compositionally biased region" description="Pro residues" evidence="1">
    <location>
        <begin position="151"/>
        <end position="161"/>
    </location>
</feature>
<dbReference type="AlphaFoldDB" id="A0A4S8KKR8"/>
<evidence type="ECO:0000313" key="3">
    <source>
        <dbReference type="Proteomes" id="UP000297245"/>
    </source>
</evidence>
<feature type="compositionally biased region" description="Low complexity" evidence="1">
    <location>
        <begin position="514"/>
        <end position="526"/>
    </location>
</feature>
<feature type="compositionally biased region" description="Polar residues" evidence="1">
    <location>
        <begin position="58"/>
        <end position="78"/>
    </location>
</feature>
<feature type="compositionally biased region" description="Basic and acidic residues" evidence="1">
    <location>
        <begin position="728"/>
        <end position="743"/>
    </location>
</feature>